<protein>
    <submittedName>
        <fullName evidence="2">VrrA/YqfQ family protein</fullName>
    </submittedName>
</protein>
<dbReference type="RefSeq" id="WP_377912868.1">
    <property type="nucleotide sequence ID" value="NZ_JBHRZT010000020.1"/>
</dbReference>
<dbReference type="InterPro" id="IPR025571">
    <property type="entry name" value="YqfQ"/>
</dbReference>
<accession>A0ABV8B1A0</accession>
<dbReference type="Pfam" id="PF14181">
    <property type="entry name" value="YqfQ"/>
    <property type="match status" value="1"/>
</dbReference>
<evidence type="ECO:0000256" key="1">
    <source>
        <dbReference type="SAM" id="MobiDB-lite"/>
    </source>
</evidence>
<gene>
    <name evidence="2" type="primary">vrrA</name>
    <name evidence="2" type="ORF">ACFOU2_05275</name>
</gene>
<name>A0ABV8B1A0_9BACI</name>
<feature type="region of interest" description="Disordered" evidence="1">
    <location>
        <begin position="118"/>
        <end position="146"/>
    </location>
</feature>
<dbReference type="EMBL" id="JBHRZT010000020">
    <property type="protein sequence ID" value="MFC3882946.1"/>
    <property type="molecule type" value="Genomic_DNA"/>
</dbReference>
<proteinExistence type="predicted"/>
<keyword evidence="3" id="KW-1185">Reference proteome</keyword>
<dbReference type="Proteomes" id="UP001595752">
    <property type="component" value="Unassembled WGS sequence"/>
</dbReference>
<sequence length="171" mass="18590">MLPRRPFPPMPSRNFPAHSFFPNQAMMNRPPGGLLSRILGRGARSVPNTTNASAMGSILGNLQNAANPASLSSMMTNVQKVLKAAESVGPMVQQYGPMIKNIPAMFKIYQALKSDDISEDNTNASDSKDKTRSTSNKANKEDSNHIDELDALEAEFIEKPAKGASKPKLYI</sequence>
<organism evidence="2 3">
    <name type="scientific">Bacillus songklensis</name>
    <dbReference type="NCBI Taxonomy" id="1069116"/>
    <lineage>
        <taxon>Bacteria</taxon>
        <taxon>Bacillati</taxon>
        <taxon>Bacillota</taxon>
        <taxon>Bacilli</taxon>
        <taxon>Bacillales</taxon>
        <taxon>Bacillaceae</taxon>
        <taxon>Bacillus</taxon>
    </lineage>
</organism>
<evidence type="ECO:0000313" key="2">
    <source>
        <dbReference type="EMBL" id="MFC3882946.1"/>
    </source>
</evidence>
<comment type="caution">
    <text evidence="2">The sequence shown here is derived from an EMBL/GenBank/DDBJ whole genome shotgun (WGS) entry which is preliminary data.</text>
</comment>
<feature type="compositionally biased region" description="Basic and acidic residues" evidence="1">
    <location>
        <begin position="126"/>
        <end position="146"/>
    </location>
</feature>
<reference evidence="3" key="1">
    <citation type="journal article" date="2019" name="Int. J. Syst. Evol. Microbiol.">
        <title>The Global Catalogue of Microorganisms (GCM) 10K type strain sequencing project: providing services to taxonomists for standard genome sequencing and annotation.</title>
        <authorList>
            <consortium name="The Broad Institute Genomics Platform"/>
            <consortium name="The Broad Institute Genome Sequencing Center for Infectious Disease"/>
            <person name="Wu L."/>
            <person name="Ma J."/>
        </authorList>
    </citation>
    <scope>NUCLEOTIDE SEQUENCE [LARGE SCALE GENOMIC DNA]</scope>
    <source>
        <strain evidence="3">CCUG 61889</strain>
    </source>
</reference>
<evidence type="ECO:0000313" key="3">
    <source>
        <dbReference type="Proteomes" id="UP001595752"/>
    </source>
</evidence>